<organism evidence="2 3">
    <name type="scientific">Macrosiphum euphorbiae</name>
    <name type="common">potato aphid</name>
    <dbReference type="NCBI Taxonomy" id="13131"/>
    <lineage>
        <taxon>Eukaryota</taxon>
        <taxon>Metazoa</taxon>
        <taxon>Ecdysozoa</taxon>
        <taxon>Arthropoda</taxon>
        <taxon>Hexapoda</taxon>
        <taxon>Insecta</taxon>
        <taxon>Pterygota</taxon>
        <taxon>Neoptera</taxon>
        <taxon>Paraneoptera</taxon>
        <taxon>Hemiptera</taxon>
        <taxon>Sternorrhyncha</taxon>
        <taxon>Aphidomorpha</taxon>
        <taxon>Aphidoidea</taxon>
        <taxon>Aphididae</taxon>
        <taxon>Macrosiphini</taxon>
        <taxon>Macrosiphum</taxon>
    </lineage>
</organism>
<dbReference type="CDD" id="cd22343">
    <property type="entry name" value="PDDEXK_lambda_exonuclease-like"/>
    <property type="match status" value="1"/>
</dbReference>
<feature type="domain" description="YqaJ viral recombinase" evidence="1">
    <location>
        <begin position="43"/>
        <end position="142"/>
    </location>
</feature>
<sequence length="142" mass="16337">MKPDMNENEYNIEKLEVIESMKKVAAQREVIERQTVNQSSCQNWLDIRLKLLTASNFGSIINRRPDTGCENLIKNLIYTTDVDTIAMEYGRNHENEGKMCLENLLSIKIRECGLFIDEFNYFTGVTPDGLIDEEGLIEIKCP</sequence>
<evidence type="ECO:0000313" key="2">
    <source>
        <dbReference type="EMBL" id="CAI6377589.1"/>
    </source>
</evidence>
<dbReference type="PANTHER" id="PTHR46609">
    <property type="entry name" value="EXONUCLEASE, PHAGE-TYPE/RECB, C-TERMINAL DOMAIN-CONTAINING PROTEIN"/>
    <property type="match status" value="1"/>
</dbReference>
<dbReference type="InterPro" id="IPR051703">
    <property type="entry name" value="NF-kappa-B_Signaling_Reg"/>
</dbReference>
<accession>A0AAV0YD70</accession>
<dbReference type="InterPro" id="IPR011335">
    <property type="entry name" value="Restrct_endonuc-II-like"/>
</dbReference>
<dbReference type="GO" id="GO:0006281">
    <property type="term" value="P:DNA repair"/>
    <property type="evidence" value="ECO:0007669"/>
    <property type="project" value="UniProtKB-ARBA"/>
</dbReference>
<name>A0AAV0YD70_9HEMI</name>
<dbReference type="AlphaFoldDB" id="A0AAV0YD70"/>
<reference evidence="2 3" key="1">
    <citation type="submission" date="2023-01" db="EMBL/GenBank/DDBJ databases">
        <authorList>
            <person name="Whitehead M."/>
        </authorList>
    </citation>
    <scope>NUCLEOTIDE SEQUENCE [LARGE SCALE GENOMIC DNA]</scope>
</reference>
<dbReference type="EMBL" id="CARXXK010001804">
    <property type="protein sequence ID" value="CAI6377589.1"/>
    <property type="molecule type" value="Genomic_DNA"/>
</dbReference>
<dbReference type="Gene3D" id="3.90.320.10">
    <property type="match status" value="1"/>
</dbReference>
<dbReference type="Proteomes" id="UP001160148">
    <property type="component" value="Unassembled WGS sequence"/>
</dbReference>
<keyword evidence="3" id="KW-1185">Reference proteome</keyword>
<proteinExistence type="predicted"/>
<dbReference type="PANTHER" id="PTHR46609:SF8">
    <property type="entry name" value="YQAJ VIRAL RECOMBINASE DOMAIN-CONTAINING PROTEIN"/>
    <property type="match status" value="1"/>
</dbReference>
<comment type="caution">
    <text evidence="2">The sequence shown here is derived from an EMBL/GenBank/DDBJ whole genome shotgun (WGS) entry which is preliminary data.</text>
</comment>
<evidence type="ECO:0000313" key="3">
    <source>
        <dbReference type="Proteomes" id="UP001160148"/>
    </source>
</evidence>
<dbReference type="InterPro" id="IPR019080">
    <property type="entry name" value="YqaJ_viral_recombinase"/>
</dbReference>
<evidence type="ECO:0000259" key="1">
    <source>
        <dbReference type="Pfam" id="PF09588"/>
    </source>
</evidence>
<protein>
    <recommendedName>
        <fullName evidence="1">YqaJ viral recombinase domain-containing protein</fullName>
    </recommendedName>
</protein>
<gene>
    <name evidence="2" type="ORF">MEUPH1_LOCUS30823</name>
</gene>
<dbReference type="InterPro" id="IPR011604">
    <property type="entry name" value="PDDEXK-like_dom_sf"/>
</dbReference>
<dbReference type="SUPFAM" id="SSF52980">
    <property type="entry name" value="Restriction endonuclease-like"/>
    <property type="match status" value="1"/>
</dbReference>
<dbReference type="Pfam" id="PF09588">
    <property type="entry name" value="YqaJ"/>
    <property type="match status" value="1"/>
</dbReference>